<keyword evidence="3" id="KW-0547">Nucleotide-binding</keyword>
<evidence type="ECO:0000256" key="2">
    <source>
        <dbReference type="ARBA" id="ARBA00022723"/>
    </source>
</evidence>
<evidence type="ECO:0000256" key="1">
    <source>
        <dbReference type="ARBA" id="ARBA00022598"/>
    </source>
</evidence>
<protein>
    <submittedName>
        <fullName evidence="7">Glutathionylspermidine synthase-like protein</fullName>
    </submittedName>
</protein>
<sequence length="416" mass="48070">MSSLFTGTERDRLFRQLQMPWYNLVPNAGVSLEPYALYHCHPVSQQQISRMKDAAERVGTVLSHLWSVIRGFDEETLLEYGFPEETVRVIKFDGLPPFCMRLDWCWNEQEEVYKVIEANVQTPSFWFECLEGNTKVAEHFGFKPAETQIQPVLRNSINQAIKRAANWLGKSLDRCNIAMTTLDNPEDMGTMRWLSKFVDQPHQVFEIEQLRIKDHQYLFNERSGEAIDILFMWYPVEWAIFDRDPNGQELWSALEELILKRKLVIVNFASAFALQPKSIFALITDLGLDFFSPEQAETVFDLFPKTVQTSEEMGDTYFGKPVFGRQGEGCFSVIAGEISDQSPNQDPWYTDQFYVYQELLKFPTIDLANKEMTALWSTWLFNDGTDHFVPAGIGLRVSEGKITDDYSYWCPIGIAN</sequence>
<dbReference type="EMBL" id="AP018203">
    <property type="protein sequence ID" value="BAY53643.1"/>
    <property type="molecule type" value="Genomic_DNA"/>
</dbReference>
<dbReference type="Gene3D" id="3.30.1490.330">
    <property type="match status" value="1"/>
</dbReference>
<dbReference type="GO" id="GO:0046872">
    <property type="term" value="F:metal ion binding"/>
    <property type="evidence" value="ECO:0007669"/>
    <property type="project" value="UniProtKB-KW"/>
</dbReference>
<organism evidence="7 8">
    <name type="scientific">Leptolyngbya boryana NIES-2135</name>
    <dbReference type="NCBI Taxonomy" id="1973484"/>
    <lineage>
        <taxon>Bacteria</taxon>
        <taxon>Bacillati</taxon>
        <taxon>Cyanobacteriota</taxon>
        <taxon>Cyanophyceae</taxon>
        <taxon>Leptolyngbyales</taxon>
        <taxon>Leptolyngbyaceae</taxon>
        <taxon>Leptolyngbya group</taxon>
        <taxon>Leptolyngbya</taxon>
    </lineage>
</organism>
<keyword evidence="4" id="KW-0067">ATP-binding</keyword>
<evidence type="ECO:0000259" key="6">
    <source>
        <dbReference type="Pfam" id="PF03738"/>
    </source>
</evidence>
<dbReference type="Proteomes" id="UP000217895">
    <property type="component" value="Chromosome"/>
</dbReference>
<keyword evidence="8" id="KW-1185">Reference proteome</keyword>
<dbReference type="GO" id="GO:0016874">
    <property type="term" value="F:ligase activity"/>
    <property type="evidence" value="ECO:0007669"/>
    <property type="project" value="UniProtKB-KW"/>
</dbReference>
<evidence type="ECO:0000256" key="4">
    <source>
        <dbReference type="ARBA" id="ARBA00022840"/>
    </source>
</evidence>
<gene>
    <name evidence="7" type="ORF">NIES2135_04530</name>
</gene>
<keyword evidence="2" id="KW-0479">Metal-binding</keyword>
<evidence type="ECO:0000256" key="3">
    <source>
        <dbReference type="ARBA" id="ARBA00022741"/>
    </source>
</evidence>
<feature type="domain" description="Glutathionylspermidine synthase pre-ATP-grasp-like" evidence="6">
    <location>
        <begin position="33"/>
        <end position="412"/>
    </location>
</feature>
<name>A0A1Z4JA98_LEPBY</name>
<proteinExistence type="predicted"/>
<evidence type="ECO:0000313" key="8">
    <source>
        <dbReference type="Proteomes" id="UP000217895"/>
    </source>
</evidence>
<dbReference type="InterPro" id="IPR005494">
    <property type="entry name" value="GSPS_pre-ATP-grasp-like_dom"/>
</dbReference>
<dbReference type="Pfam" id="PF03738">
    <property type="entry name" value="GSP_synth"/>
    <property type="match status" value="1"/>
</dbReference>
<keyword evidence="5" id="KW-0460">Magnesium</keyword>
<dbReference type="SUPFAM" id="SSF56059">
    <property type="entry name" value="Glutathione synthetase ATP-binding domain-like"/>
    <property type="match status" value="1"/>
</dbReference>
<reference evidence="7 8" key="1">
    <citation type="submission" date="2017-06" db="EMBL/GenBank/DDBJ databases">
        <title>Genome sequencing of cyanobaciteial culture collection at National Institute for Environmental Studies (NIES).</title>
        <authorList>
            <person name="Hirose Y."/>
            <person name="Shimura Y."/>
            <person name="Fujisawa T."/>
            <person name="Nakamura Y."/>
            <person name="Kawachi M."/>
        </authorList>
    </citation>
    <scope>NUCLEOTIDE SEQUENCE [LARGE SCALE GENOMIC DNA]</scope>
    <source>
        <strain evidence="7 8">NIES-2135</strain>
    </source>
</reference>
<keyword evidence="1" id="KW-0436">Ligase</keyword>
<evidence type="ECO:0000313" key="7">
    <source>
        <dbReference type="EMBL" id="BAY53643.1"/>
    </source>
</evidence>
<dbReference type="AlphaFoldDB" id="A0A1Z4JA98"/>
<accession>A0A1Z4JA98</accession>
<dbReference type="GO" id="GO:0005524">
    <property type="term" value="F:ATP binding"/>
    <property type="evidence" value="ECO:0007669"/>
    <property type="project" value="UniProtKB-KW"/>
</dbReference>
<evidence type="ECO:0000256" key="5">
    <source>
        <dbReference type="ARBA" id="ARBA00022842"/>
    </source>
</evidence>